<feature type="region of interest" description="Disordered" evidence="2">
    <location>
        <begin position="264"/>
        <end position="289"/>
    </location>
</feature>
<organism evidence="4 5">
    <name type="scientific">Actinoalloteichus caeruleus DSM 43889</name>
    <dbReference type="NCBI Taxonomy" id="1120930"/>
    <lineage>
        <taxon>Bacteria</taxon>
        <taxon>Bacillati</taxon>
        <taxon>Actinomycetota</taxon>
        <taxon>Actinomycetes</taxon>
        <taxon>Pseudonocardiales</taxon>
        <taxon>Pseudonocardiaceae</taxon>
        <taxon>Actinoalloteichus</taxon>
        <taxon>Actinoalloteichus cyanogriseus</taxon>
    </lineage>
</organism>
<evidence type="ECO:0000313" key="4">
    <source>
        <dbReference type="EMBL" id="MCP2332626.1"/>
    </source>
</evidence>
<feature type="domain" description="Glutamine amidotransferase type-2" evidence="3">
    <location>
        <begin position="2"/>
        <end position="256"/>
    </location>
</feature>
<comment type="caution">
    <text evidence="4">The sequence shown here is derived from an EMBL/GenBank/DDBJ whole genome shotgun (WGS) entry which is preliminary data.</text>
</comment>
<dbReference type="Pfam" id="PF13230">
    <property type="entry name" value="GATase_4"/>
    <property type="match status" value="1"/>
</dbReference>
<evidence type="ECO:0000259" key="3">
    <source>
        <dbReference type="PROSITE" id="PS51278"/>
    </source>
</evidence>
<evidence type="ECO:0000313" key="5">
    <source>
        <dbReference type="Proteomes" id="UP000791080"/>
    </source>
</evidence>
<evidence type="ECO:0000256" key="1">
    <source>
        <dbReference type="ARBA" id="ARBA00022962"/>
    </source>
</evidence>
<gene>
    <name evidence="4" type="ORF">G443_002896</name>
</gene>
<protein>
    <submittedName>
        <fullName evidence="4">Glutamine amidotransferase</fullName>
    </submittedName>
</protein>
<dbReference type="Gene3D" id="3.60.20.10">
    <property type="entry name" value="Glutamine Phosphoribosylpyrophosphate, subunit 1, domain 1"/>
    <property type="match status" value="1"/>
</dbReference>
<dbReference type="InterPro" id="IPR029055">
    <property type="entry name" value="Ntn_hydrolases_N"/>
</dbReference>
<proteinExistence type="predicted"/>
<evidence type="ECO:0000256" key="2">
    <source>
        <dbReference type="SAM" id="MobiDB-lite"/>
    </source>
</evidence>
<dbReference type="RefSeq" id="WP_026417569.1">
    <property type="nucleotide sequence ID" value="NZ_AUBJ02000001.1"/>
</dbReference>
<dbReference type="SUPFAM" id="SSF56235">
    <property type="entry name" value="N-terminal nucleophile aminohydrolases (Ntn hydrolases)"/>
    <property type="match status" value="1"/>
</dbReference>
<accession>A0ABT1JKD7</accession>
<keyword evidence="5" id="KW-1185">Reference proteome</keyword>
<dbReference type="Proteomes" id="UP000791080">
    <property type="component" value="Unassembled WGS sequence"/>
</dbReference>
<keyword evidence="1 4" id="KW-0315">Glutamine amidotransferase</keyword>
<dbReference type="InterPro" id="IPR017932">
    <property type="entry name" value="GATase_2_dom"/>
</dbReference>
<name>A0ABT1JKD7_ACTCY</name>
<dbReference type="PROSITE" id="PS51278">
    <property type="entry name" value="GATASE_TYPE_2"/>
    <property type="match status" value="1"/>
</dbReference>
<dbReference type="PANTHER" id="PTHR42824:SF1">
    <property type="entry name" value="GLUTAMINE AMIDOTRANSFERASE YAFJ-RELATED"/>
    <property type="match status" value="1"/>
</dbReference>
<dbReference type="PANTHER" id="PTHR42824">
    <property type="entry name" value="GLUTAMINE AMIDOTRANSFERASE"/>
    <property type="match status" value="1"/>
</dbReference>
<dbReference type="CDD" id="cd01908">
    <property type="entry name" value="YafJ"/>
    <property type="match status" value="1"/>
</dbReference>
<dbReference type="EMBL" id="AUBJ02000001">
    <property type="protein sequence ID" value="MCP2332626.1"/>
    <property type="molecule type" value="Genomic_DNA"/>
</dbReference>
<dbReference type="InterPro" id="IPR026869">
    <property type="entry name" value="EgtC-like"/>
</dbReference>
<sequence>MCRLFGLSGAPRRMSATFWLLDVSDSLAEQSRREPDGTGLGTFTEDGLPLVEKQPIAAYEDRAFAEEARHRESTTFLAHIRYASSGPARPENTHPFLQRGRMLAHNGVIGDLPVLERELGRHLSLVEGDTDSERFLALVTRYTERNGGDVGAGLTEAARWVAENLPVYALNVVLTTPTELWALRYPETHDLVVLERVVPPNGRRRHLDHASAAGTVRVRSDALAGCSSVVVASEPMDESPDWRSLAPGELLHVDDRLRTRRRTVLDSPPRHRLTLDDLGETAARSQRGR</sequence>
<reference evidence="4 5" key="1">
    <citation type="submission" date="2022-06" db="EMBL/GenBank/DDBJ databases">
        <title>Genomic Encyclopedia of Type Strains, Phase I: the one thousand microbial genomes (KMG-I) project.</title>
        <authorList>
            <person name="Kyrpides N."/>
        </authorList>
    </citation>
    <scope>NUCLEOTIDE SEQUENCE [LARGE SCALE GENOMIC DNA]</scope>
    <source>
        <strain evidence="4 5">DSM 43889</strain>
    </source>
</reference>